<accession>G5R3S5</accession>
<dbReference type="Proteomes" id="UP000005065">
    <property type="component" value="Unassembled WGS sequence"/>
</dbReference>
<dbReference type="EMBL" id="AFCU01001368">
    <property type="protein sequence ID" value="EHC84401.1"/>
    <property type="molecule type" value="Genomic_DNA"/>
</dbReference>
<dbReference type="AlphaFoldDB" id="G5R3S5"/>
<name>G5R3S5_SALSE</name>
<sequence>MARRSGGVIFASASKIPRLKAFCQLSSVNARARLNRH</sequence>
<gene>
    <name evidence="1" type="ORF">LTSESEN_4175</name>
</gene>
<reference evidence="1 2" key="1">
    <citation type="journal article" date="2011" name="BMC Genomics">
        <title>Genome sequencing reveals diversification of virulence factor content and possible host adaptation in distinct subpopulations of Salmonella enterica.</title>
        <authorList>
            <person name="den Bakker H.C."/>
            <person name="Moreno Switt A.I."/>
            <person name="Govoni G."/>
            <person name="Cummings C.A."/>
            <person name="Ranieri M.L."/>
            <person name="Degoricija L."/>
            <person name="Hoelzer K."/>
            <person name="Rodriguez-Rivera L.D."/>
            <person name="Brown S."/>
            <person name="Bolchacova E."/>
            <person name="Furtado M.R."/>
            <person name="Wiedmann M."/>
        </authorList>
    </citation>
    <scope>NUCLEOTIDE SEQUENCE [LARGE SCALE GENOMIC DNA]</scope>
    <source>
        <strain evidence="1 2">A4-543</strain>
    </source>
</reference>
<protein>
    <submittedName>
        <fullName evidence="1">Uncharacterized protein</fullName>
    </submittedName>
</protein>
<evidence type="ECO:0000313" key="1">
    <source>
        <dbReference type="EMBL" id="EHC84401.1"/>
    </source>
</evidence>
<proteinExistence type="predicted"/>
<feature type="non-terminal residue" evidence="1">
    <location>
        <position position="37"/>
    </location>
</feature>
<organism evidence="1 2">
    <name type="scientific">Salmonella enterica subsp. enterica serovar Senftenberg str. A4-543</name>
    <dbReference type="NCBI Taxonomy" id="913082"/>
    <lineage>
        <taxon>Bacteria</taxon>
        <taxon>Pseudomonadati</taxon>
        <taxon>Pseudomonadota</taxon>
        <taxon>Gammaproteobacteria</taxon>
        <taxon>Enterobacterales</taxon>
        <taxon>Enterobacteriaceae</taxon>
        <taxon>Salmonella</taxon>
    </lineage>
</organism>
<evidence type="ECO:0000313" key="2">
    <source>
        <dbReference type="Proteomes" id="UP000005065"/>
    </source>
</evidence>
<comment type="caution">
    <text evidence="1">The sequence shown here is derived from an EMBL/GenBank/DDBJ whole genome shotgun (WGS) entry which is preliminary data.</text>
</comment>